<sequence length="180" mass="20567">MEAPHTVLRFWFEELTRKEWFQVSAEVDAGISAHFGRTHLDLARGEVAEWRGSPDQRLAGIIVLDQFSRNIYRGTPLAFAADWIALREARLALEAGADMGVPEERRAFFYLPFEHSESLADQELSVELFRKLGDPEYLDYAERHLAVIREFGRFPHRNALLGRESNSAELDYLSKPGAGF</sequence>
<dbReference type="InterPro" id="IPR010323">
    <property type="entry name" value="DUF924"/>
</dbReference>
<dbReference type="EMBL" id="JACHEJ010000001">
    <property type="protein sequence ID" value="MBB6178779.1"/>
    <property type="molecule type" value="Genomic_DNA"/>
</dbReference>
<dbReference type="Gene3D" id="1.20.58.320">
    <property type="entry name" value="TPR-like"/>
    <property type="match status" value="1"/>
</dbReference>
<dbReference type="SUPFAM" id="SSF48452">
    <property type="entry name" value="TPR-like"/>
    <property type="match status" value="1"/>
</dbReference>
<dbReference type="AlphaFoldDB" id="A0A7W9YUY3"/>
<organism evidence="1 2">
    <name type="scientific">Pseudorhizobium flavum</name>
    <dbReference type="NCBI Taxonomy" id="1335061"/>
    <lineage>
        <taxon>Bacteria</taxon>
        <taxon>Pseudomonadati</taxon>
        <taxon>Pseudomonadota</taxon>
        <taxon>Alphaproteobacteria</taxon>
        <taxon>Hyphomicrobiales</taxon>
        <taxon>Rhizobiaceae</taxon>
        <taxon>Rhizobium/Agrobacterium group</taxon>
        <taxon>Pseudorhizobium</taxon>
    </lineage>
</organism>
<accession>A0A7W9YUY3</accession>
<gene>
    <name evidence="1" type="ORF">HNQ75_000722</name>
</gene>
<dbReference type="InterPro" id="IPR011990">
    <property type="entry name" value="TPR-like_helical_dom_sf"/>
</dbReference>
<evidence type="ECO:0000313" key="1">
    <source>
        <dbReference type="EMBL" id="MBB6178779.1"/>
    </source>
</evidence>
<dbReference type="RefSeq" id="WP_077546494.1">
    <property type="nucleotide sequence ID" value="NZ_JACHEJ010000001.1"/>
</dbReference>
<comment type="caution">
    <text evidence="1">The sequence shown here is derived from an EMBL/GenBank/DDBJ whole genome shotgun (WGS) entry which is preliminary data.</text>
</comment>
<dbReference type="Pfam" id="PF06041">
    <property type="entry name" value="DUF924"/>
    <property type="match status" value="1"/>
</dbReference>
<reference evidence="1 2" key="1">
    <citation type="submission" date="2020-08" db="EMBL/GenBank/DDBJ databases">
        <title>Genomic Encyclopedia of Type Strains, Phase IV (KMG-IV): sequencing the most valuable type-strain genomes for metagenomic binning, comparative biology and taxonomic classification.</title>
        <authorList>
            <person name="Goeker M."/>
        </authorList>
    </citation>
    <scope>NUCLEOTIDE SEQUENCE [LARGE SCALE GENOMIC DNA]</scope>
    <source>
        <strain evidence="1 2">DSM 102134</strain>
    </source>
</reference>
<keyword evidence="2" id="KW-1185">Reference proteome</keyword>
<protein>
    <submittedName>
        <fullName evidence="1">Uncharacterized protein (DUF924 family)</fullName>
    </submittedName>
</protein>
<name>A0A7W9YUY3_9HYPH</name>
<proteinExistence type="predicted"/>
<evidence type="ECO:0000313" key="2">
    <source>
        <dbReference type="Proteomes" id="UP000535501"/>
    </source>
</evidence>
<dbReference type="Gene3D" id="1.25.40.10">
    <property type="entry name" value="Tetratricopeptide repeat domain"/>
    <property type="match status" value="1"/>
</dbReference>
<dbReference type="Proteomes" id="UP000535501">
    <property type="component" value="Unassembled WGS sequence"/>
</dbReference>